<comment type="caution">
    <text evidence="3">Lacks conserved residue(s) required for the propagation of feature annotation.</text>
</comment>
<dbReference type="Proteomes" id="UP001597337">
    <property type="component" value="Unassembled WGS sequence"/>
</dbReference>
<sequence length="243" mass="27982">MSETLQSGWSAPGVEHQADGIESANRHLNALSAEDRVAWALDRLPGNHVLSSSFGVQAAVMLHLLTRIAPRIPVVFIDTGYLFPETYRFVDELTERLDLNLHVYRAPLSSAWLEARHGRLWERGLDGIERYNRMNKVEPMCQALDDLEVGSWFAGLRRDQSSSRQEVPVLARKDGRFKVHPIVDWRDRDVYRYLKRHNLPYHPLWDKGYVSVGDVHTTRPLEPGMLAEETRFFGLKRECGLHE</sequence>
<dbReference type="InterPro" id="IPR002500">
    <property type="entry name" value="PAPS_reduct_dom"/>
</dbReference>
<name>A0ABW4Y584_9GAMM</name>
<feature type="active site" description="Nucleophile; cysteine thiosulfonate intermediate" evidence="3">
    <location>
        <position position="239"/>
    </location>
</feature>
<dbReference type="CDD" id="cd23945">
    <property type="entry name" value="PAPS_reductase"/>
    <property type="match status" value="1"/>
</dbReference>
<dbReference type="InterPro" id="IPR011800">
    <property type="entry name" value="PAPS_reductase_CysH"/>
</dbReference>
<comment type="function">
    <text evidence="3">Catalyzes the formation of sulfite from phosphoadenosine 5'-phosphosulfate (PAPS) using thioredoxin as an electron donor.</text>
</comment>
<comment type="subcellular location">
    <subcellularLocation>
        <location evidence="3">Cytoplasm</location>
    </subcellularLocation>
</comment>
<evidence type="ECO:0000256" key="3">
    <source>
        <dbReference type="HAMAP-Rule" id="MF_00063"/>
    </source>
</evidence>
<comment type="caution">
    <text evidence="5">The sequence shown here is derived from an EMBL/GenBank/DDBJ whole genome shotgun (WGS) entry which is preliminary data.</text>
</comment>
<keyword evidence="3" id="KW-0963">Cytoplasm</keyword>
<keyword evidence="2 3" id="KW-0560">Oxidoreductase</keyword>
<dbReference type="NCBIfam" id="NF002537">
    <property type="entry name" value="PRK02090.1"/>
    <property type="match status" value="1"/>
</dbReference>
<dbReference type="NCBIfam" id="TIGR00434">
    <property type="entry name" value="cysH"/>
    <property type="match status" value="1"/>
</dbReference>
<dbReference type="HAMAP" id="MF_00063">
    <property type="entry name" value="CysH"/>
    <property type="match status" value="1"/>
</dbReference>
<dbReference type="Pfam" id="PF01507">
    <property type="entry name" value="PAPS_reduct"/>
    <property type="match status" value="1"/>
</dbReference>
<proteinExistence type="inferred from homology"/>
<keyword evidence="6" id="KW-1185">Reference proteome</keyword>
<dbReference type="EC" id="1.8.4.8" evidence="3"/>
<comment type="pathway">
    <text evidence="3">Sulfur metabolism; hydrogen sulfide biosynthesis; sulfite from sulfate: step 3/3.</text>
</comment>
<dbReference type="PIRSF" id="PIRSF000857">
    <property type="entry name" value="PAPS_reductase"/>
    <property type="match status" value="1"/>
</dbReference>
<dbReference type="PANTHER" id="PTHR46509">
    <property type="entry name" value="PHOSPHOADENOSINE PHOSPHOSULFATE REDUCTASE"/>
    <property type="match status" value="1"/>
</dbReference>
<dbReference type="InterPro" id="IPR014729">
    <property type="entry name" value="Rossmann-like_a/b/a_fold"/>
</dbReference>
<feature type="domain" description="Phosphoadenosine phosphosulphate reductase" evidence="4">
    <location>
        <begin position="48"/>
        <end position="220"/>
    </location>
</feature>
<organism evidence="5 6">
    <name type="scientific">Thiorhodococcus fuscus</name>
    <dbReference type="NCBI Taxonomy" id="527200"/>
    <lineage>
        <taxon>Bacteria</taxon>
        <taxon>Pseudomonadati</taxon>
        <taxon>Pseudomonadota</taxon>
        <taxon>Gammaproteobacteria</taxon>
        <taxon>Chromatiales</taxon>
        <taxon>Chromatiaceae</taxon>
        <taxon>Thiorhodococcus</taxon>
    </lineage>
</organism>
<evidence type="ECO:0000256" key="1">
    <source>
        <dbReference type="ARBA" id="ARBA00009732"/>
    </source>
</evidence>
<evidence type="ECO:0000313" key="5">
    <source>
        <dbReference type="EMBL" id="MFD2111033.1"/>
    </source>
</evidence>
<dbReference type="EMBL" id="JBHUHX010000007">
    <property type="protein sequence ID" value="MFD2111033.1"/>
    <property type="molecule type" value="Genomic_DNA"/>
</dbReference>
<dbReference type="NCBIfam" id="TIGR02057">
    <property type="entry name" value="PAPS_reductase"/>
    <property type="match status" value="1"/>
</dbReference>
<dbReference type="GO" id="GO:0004604">
    <property type="term" value="F:phosphoadenylyl-sulfate reductase (thioredoxin) activity"/>
    <property type="evidence" value="ECO:0007669"/>
    <property type="project" value="UniProtKB-EC"/>
</dbReference>
<dbReference type="PANTHER" id="PTHR46509:SF1">
    <property type="entry name" value="PHOSPHOADENOSINE PHOSPHOSULFATE REDUCTASE"/>
    <property type="match status" value="1"/>
</dbReference>
<comment type="catalytic activity">
    <reaction evidence="3">
        <text>[thioredoxin]-disulfide + sulfite + adenosine 3',5'-bisphosphate + 2 H(+) = [thioredoxin]-dithiol + 3'-phosphoadenylyl sulfate</text>
        <dbReference type="Rhea" id="RHEA:11724"/>
        <dbReference type="Rhea" id="RHEA-COMP:10698"/>
        <dbReference type="Rhea" id="RHEA-COMP:10700"/>
        <dbReference type="ChEBI" id="CHEBI:15378"/>
        <dbReference type="ChEBI" id="CHEBI:17359"/>
        <dbReference type="ChEBI" id="CHEBI:29950"/>
        <dbReference type="ChEBI" id="CHEBI:50058"/>
        <dbReference type="ChEBI" id="CHEBI:58339"/>
        <dbReference type="ChEBI" id="CHEBI:58343"/>
        <dbReference type="EC" id="1.8.4.8"/>
    </reaction>
</comment>
<evidence type="ECO:0000313" key="6">
    <source>
        <dbReference type="Proteomes" id="UP001597337"/>
    </source>
</evidence>
<dbReference type="RefSeq" id="WP_386023639.1">
    <property type="nucleotide sequence ID" value="NZ_JBHUHX010000007.1"/>
</dbReference>
<reference evidence="6" key="1">
    <citation type="journal article" date="2019" name="Int. J. Syst. Evol. Microbiol.">
        <title>The Global Catalogue of Microorganisms (GCM) 10K type strain sequencing project: providing services to taxonomists for standard genome sequencing and annotation.</title>
        <authorList>
            <consortium name="The Broad Institute Genomics Platform"/>
            <consortium name="The Broad Institute Genome Sequencing Center for Infectious Disease"/>
            <person name="Wu L."/>
            <person name="Ma J."/>
        </authorList>
    </citation>
    <scope>NUCLEOTIDE SEQUENCE [LARGE SCALE GENOMIC DNA]</scope>
    <source>
        <strain evidence="6">KACC 12597</strain>
    </source>
</reference>
<dbReference type="Gene3D" id="3.40.50.620">
    <property type="entry name" value="HUPs"/>
    <property type="match status" value="1"/>
</dbReference>
<evidence type="ECO:0000259" key="4">
    <source>
        <dbReference type="Pfam" id="PF01507"/>
    </source>
</evidence>
<dbReference type="SUPFAM" id="SSF52402">
    <property type="entry name" value="Adenine nucleotide alpha hydrolases-like"/>
    <property type="match status" value="1"/>
</dbReference>
<comment type="similarity">
    <text evidence="1 3">Belongs to the PAPS reductase family. CysH subfamily.</text>
</comment>
<accession>A0ABW4Y584</accession>
<dbReference type="InterPro" id="IPR004511">
    <property type="entry name" value="PAPS/APS_Rdtase"/>
</dbReference>
<evidence type="ECO:0000256" key="2">
    <source>
        <dbReference type="ARBA" id="ARBA00023002"/>
    </source>
</evidence>
<protein>
    <recommendedName>
        <fullName evidence="3">Phosphoadenosine 5'-phosphosulfate reductase</fullName>
        <shortName evidence="3">PAPS reductase</shortName>
        <ecNumber evidence="3">1.8.4.8</ecNumber>
    </recommendedName>
    <alternativeName>
        <fullName evidence="3">3'-phosphoadenylylsulfate reductase</fullName>
    </alternativeName>
    <alternativeName>
        <fullName evidence="3">PAPS reductase, thioredoxin dependent</fullName>
    </alternativeName>
    <alternativeName>
        <fullName evidence="3">PAPS sulfotransferase</fullName>
    </alternativeName>
    <alternativeName>
        <fullName evidence="3">PAdoPS reductase</fullName>
    </alternativeName>
</protein>
<gene>
    <name evidence="3" type="primary">cysH</name>
    <name evidence="5" type="ORF">ACFSJC_04155</name>
</gene>